<feature type="domain" description="Peptidase M56" evidence="2">
    <location>
        <begin position="94"/>
        <end position="290"/>
    </location>
</feature>
<dbReference type="InterPro" id="IPR052173">
    <property type="entry name" value="Beta-lactam_resp_regulator"/>
</dbReference>
<proteinExistence type="predicted"/>
<evidence type="ECO:0000313" key="4">
    <source>
        <dbReference type="Proteomes" id="UP001329915"/>
    </source>
</evidence>
<evidence type="ECO:0000313" key="3">
    <source>
        <dbReference type="EMBL" id="WRO20711.1"/>
    </source>
</evidence>
<gene>
    <name evidence="3" type="ORF">MFMK1_000500</name>
</gene>
<reference evidence="3 4" key="1">
    <citation type="submission" date="2023-04" db="EMBL/GenBank/DDBJ databases">
        <authorList>
            <person name="Hsu D."/>
        </authorList>
    </citation>
    <scope>NUCLEOTIDE SEQUENCE [LARGE SCALE GENOMIC DNA]</scope>
    <source>
        <strain evidence="3 4">MK1</strain>
    </source>
</reference>
<feature type="transmembrane region" description="Helical" evidence="1">
    <location>
        <begin position="300"/>
        <end position="320"/>
    </location>
</feature>
<protein>
    <submittedName>
        <fullName evidence="3">M56 family metallopeptidase</fullName>
    </submittedName>
</protein>
<organism evidence="3 4">
    <name type="scientific">Metallumcola ferriviriculae</name>
    <dbReference type="NCBI Taxonomy" id="3039180"/>
    <lineage>
        <taxon>Bacteria</taxon>
        <taxon>Bacillati</taxon>
        <taxon>Bacillota</taxon>
        <taxon>Clostridia</taxon>
        <taxon>Neomoorellales</taxon>
        <taxon>Desulfitibacteraceae</taxon>
        <taxon>Metallumcola</taxon>
    </lineage>
</organism>
<evidence type="ECO:0000259" key="2">
    <source>
        <dbReference type="Pfam" id="PF05569"/>
    </source>
</evidence>
<name>A0AAU0UI44_9FIRM</name>
<keyword evidence="1" id="KW-1133">Transmembrane helix</keyword>
<dbReference type="Pfam" id="PF05569">
    <property type="entry name" value="Peptidase_M56"/>
    <property type="match status" value="1"/>
</dbReference>
<dbReference type="PANTHER" id="PTHR34978">
    <property type="entry name" value="POSSIBLE SENSOR-TRANSDUCER PROTEIN BLAR"/>
    <property type="match status" value="1"/>
</dbReference>
<dbReference type="InterPro" id="IPR008756">
    <property type="entry name" value="Peptidase_M56"/>
</dbReference>
<dbReference type="KEGG" id="dbc:MFMK1_000500"/>
<keyword evidence="4" id="KW-1185">Reference proteome</keyword>
<dbReference type="RefSeq" id="WP_366923597.1">
    <property type="nucleotide sequence ID" value="NZ_CP121694.1"/>
</dbReference>
<dbReference type="AlphaFoldDB" id="A0AAU0UI44"/>
<dbReference type="CDD" id="cd07341">
    <property type="entry name" value="M56_BlaR1_MecR1_like"/>
    <property type="match status" value="1"/>
</dbReference>
<accession>A0AAU0UI44</accession>
<evidence type="ECO:0000256" key="1">
    <source>
        <dbReference type="SAM" id="Phobius"/>
    </source>
</evidence>
<sequence>MSLIYAFTHTFASYVLFGGMFVYLTYLVCSKLLSNRCSKLRSGFMWFALLIPFITYFALKVLFPRIGNYHDNLISGTFWFTLFDLACQVGYWTSLILTPLVFAWVAVIGIRIFYVFLSGHKFRQINRTARKEDYHQLFSMIDEGAARLGIKSPEVFVLAGWPDTFTFGIFRPAVVFGEDMLGLDDQDLRAVIAHELAHIYRKDALLSVIAAFMRDLMFFSPISHWAFNGLMTAKEEMADDIASKLVGDRLQYGSTLIKVWKLFNGGNGSVNHNVYPAMGMTQGNLTRRVERLVNPGRMTALPKITFLVMGLVIINLLSFIC</sequence>
<feature type="transmembrane region" description="Helical" evidence="1">
    <location>
        <begin position="204"/>
        <end position="227"/>
    </location>
</feature>
<dbReference type="EMBL" id="CP121694">
    <property type="protein sequence ID" value="WRO20711.1"/>
    <property type="molecule type" value="Genomic_DNA"/>
</dbReference>
<keyword evidence="1" id="KW-0472">Membrane</keyword>
<keyword evidence="1" id="KW-0812">Transmembrane</keyword>
<feature type="transmembrane region" description="Helical" evidence="1">
    <location>
        <begin position="89"/>
        <end position="117"/>
    </location>
</feature>
<dbReference type="Gene3D" id="3.30.2010.10">
    <property type="entry name" value="Metalloproteases ('zincins'), catalytic domain"/>
    <property type="match status" value="1"/>
</dbReference>
<dbReference type="PANTHER" id="PTHR34978:SF3">
    <property type="entry name" value="SLR0241 PROTEIN"/>
    <property type="match status" value="1"/>
</dbReference>
<feature type="transmembrane region" description="Helical" evidence="1">
    <location>
        <begin position="12"/>
        <end position="33"/>
    </location>
</feature>
<dbReference type="Proteomes" id="UP001329915">
    <property type="component" value="Chromosome"/>
</dbReference>
<feature type="transmembrane region" description="Helical" evidence="1">
    <location>
        <begin position="45"/>
        <end position="63"/>
    </location>
</feature>